<dbReference type="AlphaFoldDB" id="A0A4S5CKT4"/>
<evidence type="ECO:0008006" key="3">
    <source>
        <dbReference type="Google" id="ProtNLM"/>
    </source>
</evidence>
<organism evidence="1 2">
    <name type="scientific">Aeromonas veronii</name>
    <dbReference type="NCBI Taxonomy" id="654"/>
    <lineage>
        <taxon>Bacteria</taxon>
        <taxon>Pseudomonadati</taxon>
        <taxon>Pseudomonadota</taxon>
        <taxon>Gammaproteobacteria</taxon>
        <taxon>Aeromonadales</taxon>
        <taxon>Aeromonadaceae</taxon>
        <taxon>Aeromonas</taxon>
    </lineage>
</organism>
<accession>A0A4S5CKT4</accession>
<dbReference type="InterPro" id="IPR011989">
    <property type="entry name" value="ARM-like"/>
</dbReference>
<evidence type="ECO:0000313" key="2">
    <source>
        <dbReference type="Proteomes" id="UP000309618"/>
    </source>
</evidence>
<dbReference type="RefSeq" id="WP_136501818.1">
    <property type="nucleotide sequence ID" value="NZ_SSUX01000008.1"/>
</dbReference>
<protein>
    <recommendedName>
        <fullName evidence="3">Leucine rich repeat variant</fullName>
    </recommendedName>
</protein>
<dbReference type="Proteomes" id="UP000309618">
    <property type="component" value="Unassembled WGS sequence"/>
</dbReference>
<gene>
    <name evidence="1" type="ORF">E8Q35_12465</name>
</gene>
<dbReference type="Gene3D" id="1.25.10.10">
    <property type="entry name" value="Leucine-rich Repeat Variant"/>
    <property type="match status" value="1"/>
</dbReference>
<proteinExistence type="predicted"/>
<name>A0A4S5CKT4_AERVE</name>
<reference evidence="1 2" key="1">
    <citation type="submission" date="2019-04" db="EMBL/GenBank/DDBJ databases">
        <title>Comparative genomics of Aeromonas veronii strains pathogenic to fish.</title>
        <authorList>
            <person name="Cascarano M.C."/>
            <person name="Smyrli M."/>
            <person name="Katharios P."/>
        </authorList>
    </citation>
    <scope>NUCLEOTIDE SEQUENCE [LARGE SCALE GENOMIC DNA]</scope>
    <source>
        <strain evidence="1 2">XU1</strain>
    </source>
</reference>
<evidence type="ECO:0000313" key="1">
    <source>
        <dbReference type="EMBL" id="THJ44995.1"/>
    </source>
</evidence>
<sequence length="266" mass="28534">MPVSPLDCAQVVILAKSQDTSPEMLSELARDKRHAVRECVAKNPMTPLDAFSALVVDGDHALRLAVAKNPNCPSETLSLLGKQFCADILMREFLAQHSNCPEELLAIMAKDSEPTVRTRVGENPSCPVAVLSALAGDASVNVRTGVAKNRASPLDVLVDLACFDQFEIPRKYARKTLQAQSAADWEKATSYGPILSKPTGTGTSQTSIGDALMAIGLIDVYQNIQAAELTWQISAASGLKNGSPVLYFPDHAKSGSNRSEPKKMKL</sequence>
<comment type="caution">
    <text evidence="1">The sequence shown here is derived from an EMBL/GenBank/DDBJ whole genome shotgun (WGS) entry which is preliminary data.</text>
</comment>
<dbReference type="SUPFAM" id="SSF48371">
    <property type="entry name" value="ARM repeat"/>
    <property type="match status" value="1"/>
</dbReference>
<dbReference type="EMBL" id="SSUX01000008">
    <property type="protein sequence ID" value="THJ44995.1"/>
    <property type="molecule type" value="Genomic_DNA"/>
</dbReference>
<dbReference type="InterPro" id="IPR016024">
    <property type="entry name" value="ARM-type_fold"/>
</dbReference>